<dbReference type="PANTHER" id="PTHR46206:SF1">
    <property type="entry name" value="P450, PUTATIVE (EUROFUNG)-RELATED"/>
    <property type="match status" value="1"/>
</dbReference>
<accession>A0ABR0RIM7</accession>
<dbReference type="Pfam" id="PF00067">
    <property type="entry name" value="p450"/>
    <property type="match status" value="1"/>
</dbReference>
<dbReference type="InterPro" id="IPR036396">
    <property type="entry name" value="Cyt_P450_sf"/>
</dbReference>
<evidence type="ECO:0000256" key="5">
    <source>
        <dbReference type="ARBA" id="ARBA00023002"/>
    </source>
</evidence>
<comment type="caution">
    <text evidence="10">The sequence shown here is derived from an EMBL/GenBank/DDBJ whole genome shotgun (WGS) entry which is preliminary data.</text>
</comment>
<dbReference type="SUPFAM" id="SSF48264">
    <property type="entry name" value="Cytochrome P450"/>
    <property type="match status" value="1"/>
</dbReference>
<protein>
    <recommendedName>
        <fullName evidence="12">Cytochrome P450</fullName>
    </recommendedName>
</protein>
<evidence type="ECO:0000256" key="6">
    <source>
        <dbReference type="ARBA" id="ARBA00023004"/>
    </source>
</evidence>
<reference evidence="10 11" key="1">
    <citation type="journal article" date="2023" name="Res Sq">
        <title>Genomic and morphological characterization of Knufia obscura isolated from the Mars 2020 spacecraft assembly facility.</title>
        <authorList>
            <person name="Chander A.M."/>
            <person name="Teixeira M.M."/>
            <person name="Singh N.K."/>
            <person name="Williams M.P."/>
            <person name="Parker C.W."/>
            <person name="Leo P."/>
            <person name="Stajich J.E."/>
            <person name="Torok T."/>
            <person name="Tighe S."/>
            <person name="Mason C.E."/>
            <person name="Venkateswaran K."/>
        </authorList>
    </citation>
    <scope>NUCLEOTIDE SEQUENCE [LARGE SCALE GENOMIC DNA]</scope>
    <source>
        <strain evidence="10 11">CCFEE 5817</strain>
    </source>
</reference>
<feature type="region of interest" description="Disordered" evidence="8">
    <location>
        <begin position="596"/>
        <end position="753"/>
    </location>
</feature>
<dbReference type="CDD" id="cd11041">
    <property type="entry name" value="CYP503A1-like"/>
    <property type="match status" value="1"/>
</dbReference>
<keyword evidence="11" id="KW-1185">Reference proteome</keyword>
<dbReference type="InterPro" id="IPR002403">
    <property type="entry name" value="Cyt_P450_E_grp-IV"/>
</dbReference>
<feature type="transmembrane region" description="Helical" evidence="9">
    <location>
        <begin position="12"/>
        <end position="35"/>
    </location>
</feature>
<dbReference type="PRINTS" id="PR00465">
    <property type="entry name" value="EP450IV"/>
</dbReference>
<sequence length="753" mass="82288">MDEDGKKYIAQHFSLGNVAAILGIYFAISNALSFYRAPRYPTSIPWVGHGKGWLAALRNVFGALASSKQWMQDGYERYSKHGRSFVLPASIGSAAETVIPRSQMSWMLDQPDSVLSTQAAHYDLLHGAYSFVDPVILRDPYHEHVVHKNFARNLNGVIPGLNDEVVRDVDALLGFSGSWKSLNVMGAFMDLVPRITNRTLVGSVLCREEGYIANMLGFTNDVIRGMFVFALFPRMMHPVVGRVAGLAAKYHWWRTSRYTLPVIRRRLEDIRRRDSGDEEYKGWVEPNDFVSWSIRTAMADGRADELDAKRISMRIMPINFASIHTTAMTGHAALLDIFSADESVVDGLREEAERVFREEGGKWTKQGLARMYRMDSAIRESQRYSSFALTFVHRKVLAKEGVTSPEDVHFAYGTITSCPWIGVSSDGDIHERPDEYDAFRYSREREAFEAKSSEERDQDIGLKLRQTGLVTTSDRHFAFGHGRHACPGRFFVSHELKMIFAHLILNYDVKHLQERPKAFWVGRNMVPPVAAAVEKAKIHNPIMSGLTSKNMLDAGASMGTKNTDLTEGIHEDVSSDLAREHGGRTGHEIGLVANQGGMLDKMGGSTPKAMGADAKHGMGGSLSSGASNTTSSLFSGSSNTTNTGSSDITEAARKGTDNAKSASDSLMSGARDMSQSASDSLKSGANETSHAGGSVLDRVKESVSGVFGGASNKSGSAMDAGASSAMKSTEMTDSVHEDAKGGIESVKGATARH</sequence>
<evidence type="ECO:0000256" key="2">
    <source>
        <dbReference type="ARBA" id="ARBA00010617"/>
    </source>
</evidence>
<dbReference type="GeneID" id="90000836"/>
<feature type="compositionally biased region" description="Low complexity" evidence="8">
    <location>
        <begin position="623"/>
        <end position="646"/>
    </location>
</feature>
<evidence type="ECO:0000313" key="11">
    <source>
        <dbReference type="Proteomes" id="UP001334248"/>
    </source>
</evidence>
<dbReference type="Gene3D" id="1.10.630.10">
    <property type="entry name" value="Cytochrome P450"/>
    <property type="match status" value="1"/>
</dbReference>
<keyword evidence="9" id="KW-1133">Transmembrane helix</keyword>
<comment type="similarity">
    <text evidence="2">Belongs to the cytochrome P450 family.</text>
</comment>
<evidence type="ECO:0008006" key="12">
    <source>
        <dbReference type="Google" id="ProtNLM"/>
    </source>
</evidence>
<dbReference type="Proteomes" id="UP001334248">
    <property type="component" value="Unassembled WGS sequence"/>
</dbReference>
<evidence type="ECO:0000256" key="8">
    <source>
        <dbReference type="SAM" id="MobiDB-lite"/>
    </source>
</evidence>
<keyword evidence="6" id="KW-0408">Iron</keyword>
<dbReference type="InterPro" id="IPR001128">
    <property type="entry name" value="Cyt_P450"/>
</dbReference>
<dbReference type="PROSITE" id="PS00086">
    <property type="entry name" value="CYTOCHROME_P450"/>
    <property type="match status" value="1"/>
</dbReference>
<evidence type="ECO:0000256" key="1">
    <source>
        <dbReference type="ARBA" id="ARBA00001971"/>
    </source>
</evidence>
<comment type="cofactor">
    <cofactor evidence="1">
        <name>heme</name>
        <dbReference type="ChEBI" id="CHEBI:30413"/>
    </cofactor>
</comment>
<dbReference type="InterPro" id="IPR017972">
    <property type="entry name" value="Cyt_P450_CS"/>
</dbReference>
<dbReference type="PANTHER" id="PTHR46206">
    <property type="entry name" value="CYTOCHROME P450"/>
    <property type="match status" value="1"/>
</dbReference>
<keyword evidence="5" id="KW-0560">Oxidoreductase</keyword>
<dbReference type="RefSeq" id="XP_064728059.1">
    <property type="nucleotide sequence ID" value="XM_064875795.1"/>
</dbReference>
<evidence type="ECO:0000256" key="7">
    <source>
        <dbReference type="ARBA" id="ARBA00023033"/>
    </source>
</evidence>
<proteinExistence type="inferred from homology"/>
<evidence type="ECO:0000256" key="4">
    <source>
        <dbReference type="ARBA" id="ARBA00022723"/>
    </source>
</evidence>
<keyword evidence="3" id="KW-0349">Heme</keyword>
<evidence type="ECO:0000313" key="10">
    <source>
        <dbReference type="EMBL" id="KAK5939969.1"/>
    </source>
</evidence>
<dbReference type="EMBL" id="JAVHJV010000009">
    <property type="protein sequence ID" value="KAK5939969.1"/>
    <property type="molecule type" value="Genomic_DNA"/>
</dbReference>
<organism evidence="10 11">
    <name type="scientific">Knufia obscura</name>
    <dbReference type="NCBI Taxonomy" id="1635080"/>
    <lineage>
        <taxon>Eukaryota</taxon>
        <taxon>Fungi</taxon>
        <taxon>Dikarya</taxon>
        <taxon>Ascomycota</taxon>
        <taxon>Pezizomycotina</taxon>
        <taxon>Eurotiomycetes</taxon>
        <taxon>Chaetothyriomycetidae</taxon>
        <taxon>Chaetothyriales</taxon>
        <taxon>Trichomeriaceae</taxon>
        <taxon>Knufia</taxon>
    </lineage>
</organism>
<keyword evidence="4" id="KW-0479">Metal-binding</keyword>
<gene>
    <name evidence="10" type="ORF">PMZ80_007387</name>
</gene>
<keyword evidence="7" id="KW-0503">Monooxygenase</keyword>
<keyword evidence="9" id="KW-0472">Membrane</keyword>
<feature type="compositionally biased region" description="Low complexity" evidence="8">
    <location>
        <begin position="713"/>
        <end position="728"/>
    </location>
</feature>
<feature type="compositionally biased region" description="Polar residues" evidence="8">
    <location>
        <begin position="673"/>
        <end position="691"/>
    </location>
</feature>
<keyword evidence="9" id="KW-0812">Transmembrane</keyword>
<evidence type="ECO:0000256" key="9">
    <source>
        <dbReference type="SAM" id="Phobius"/>
    </source>
</evidence>
<name>A0ABR0RIM7_9EURO</name>
<evidence type="ECO:0000256" key="3">
    <source>
        <dbReference type="ARBA" id="ARBA00022617"/>
    </source>
</evidence>